<proteinExistence type="predicted"/>
<reference evidence="1" key="1">
    <citation type="submission" date="2022-11" db="EMBL/GenBank/DDBJ databases">
        <title>Centuries of genome instability and evolution in soft-shell clam transmissible cancer (bioRxiv).</title>
        <authorList>
            <person name="Hart S.F.M."/>
            <person name="Yonemitsu M.A."/>
            <person name="Giersch R.M."/>
            <person name="Beal B.F."/>
            <person name="Arriagada G."/>
            <person name="Davis B.W."/>
            <person name="Ostrander E.A."/>
            <person name="Goff S.P."/>
            <person name="Metzger M.J."/>
        </authorList>
    </citation>
    <scope>NUCLEOTIDE SEQUENCE</scope>
    <source>
        <strain evidence="1">MELC-2E11</strain>
        <tissue evidence="1">Siphon/mantle</tissue>
    </source>
</reference>
<dbReference type="EMBL" id="CP111018">
    <property type="protein sequence ID" value="WAR09572.1"/>
    <property type="molecule type" value="Genomic_DNA"/>
</dbReference>
<evidence type="ECO:0000313" key="1">
    <source>
        <dbReference type="EMBL" id="WAR09572.1"/>
    </source>
</evidence>
<protein>
    <submittedName>
        <fullName evidence="1">Uncharacterized protein</fullName>
    </submittedName>
</protein>
<organism evidence="1 2">
    <name type="scientific">Mya arenaria</name>
    <name type="common">Soft-shell clam</name>
    <dbReference type="NCBI Taxonomy" id="6604"/>
    <lineage>
        <taxon>Eukaryota</taxon>
        <taxon>Metazoa</taxon>
        <taxon>Spiralia</taxon>
        <taxon>Lophotrochozoa</taxon>
        <taxon>Mollusca</taxon>
        <taxon>Bivalvia</taxon>
        <taxon>Autobranchia</taxon>
        <taxon>Heteroconchia</taxon>
        <taxon>Euheterodonta</taxon>
        <taxon>Imparidentia</taxon>
        <taxon>Neoheterodontei</taxon>
        <taxon>Myida</taxon>
        <taxon>Myoidea</taxon>
        <taxon>Myidae</taxon>
        <taxon>Mya</taxon>
    </lineage>
</organism>
<dbReference type="Proteomes" id="UP001164746">
    <property type="component" value="Chromosome 7"/>
</dbReference>
<name>A0ABY7EKS1_MYAAR</name>
<sequence>MGSQREGGTTELLYRISTEKSRRVLISHIKTPVNLPDNSDEQIGEELAIARDCNHKERMES</sequence>
<keyword evidence="2" id="KW-1185">Reference proteome</keyword>
<accession>A0ABY7EKS1</accession>
<evidence type="ECO:0000313" key="2">
    <source>
        <dbReference type="Proteomes" id="UP001164746"/>
    </source>
</evidence>
<gene>
    <name evidence="1" type="ORF">MAR_034648</name>
</gene>